<dbReference type="InterPro" id="IPR036237">
    <property type="entry name" value="Xyl_isomerase-like_sf"/>
</dbReference>
<protein>
    <submittedName>
        <fullName evidence="2">Sugar phosphate isomerase/epimerase</fullName>
    </submittedName>
</protein>
<dbReference type="PANTHER" id="PTHR12110:SF48">
    <property type="entry name" value="BLL3656 PROTEIN"/>
    <property type="match status" value="1"/>
</dbReference>
<dbReference type="EMBL" id="FNSV01000005">
    <property type="protein sequence ID" value="SEC30395.1"/>
    <property type="molecule type" value="Genomic_DNA"/>
</dbReference>
<gene>
    <name evidence="2" type="ORF">SAMN04490239_3603</name>
</gene>
<reference evidence="3" key="1">
    <citation type="submission" date="2016-10" db="EMBL/GenBank/DDBJ databases">
        <authorList>
            <person name="Varghese N."/>
            <person name="Submissions S."/>
        </authorList>
    </citation>
    <scope>NUCLEOTIDE SEQUENCE [LARGE SCALE GENOMIC DNA]</scope>
    <source>
        <strain evidence="3">DSM 44498</strain>
    </source>
</reference>
<dbReference type="AlphaFoldDB" id="A0A1H4RES7"/>
<dbReference type="Proteomes" id="UP000183561">
    <property type="component" value="Unassembled WGS sequence"/>
</dbReference>
<dbReference type="RefSeq" id="WP_083395600.1">
    <property type="nucleotide sequence ID" value="NZ_FNSV01000005.1"/>
</dbReference>
<accession>A0A1H4RES7</accession>
<proteinExistence type="predicted"/>
<feature type="domain" description="Xylose isomerase-like TIM barrel" evidence="1">
    <location>
        <begin position="41"/>
        <end position="281"/>
    </location>
</feature>
<evidence type="ECO:0000259" key="1">
    <source>
        <dbReference type="Pfam" id="PF01261"/>
    </source>
</evidence>
<evidence type="ECO:0000313" key="2">
    <source>
        <dbReference type="EMBL" id="SEC30395.1"/>
    </source>
</evidence>
<keyword evidence="3" id="KW-1185">Reference proteome</keyword>
<name>A0A1H4RES7_9NOCA</name>
<dbReference type="PANTHER" id="PTHR12110">
    <property type="entry name" value="HYDROXYPYRUVATE ISOMERASE"/>
    <property type="match status" value="1"/>
</dbReference>
<dbReference type="GO" id="GO:0016853">
    <property type="term" value="F:isomerase activity"/>
    <property type="evidence" value="ECO:0007669"/>
    <property type="project" value="UniProtKB-KW"/>
</dbReference>
<evidence type="ECO:0000313" key="3">
    <source>
        <dbReference type="Proteomes" id="UP000183561"/>
    </source>
</evidence>
<dbReference type="Pfam" id="PF01261">
    <property type="entry name" value="AP_endonuc_2"/>
    <property type="match status" value="1"/>
</dbReference>
<dbReference type="OrthoDB" id="9780241at2"/>
<sequence length="299" mass="32227">MNNQNEDTMTPELIATCWVSAGNTAPGLPDETSPVPIEERIALVAKTGWAGIGLVHTDLINARDTIGYDRLAQLIRDAGIGTVEVEFLDNWWTTGSERAAADRVRADLFEAATALGACHIKAGAGMTDDPLPLATLVSAFSDLADEAEEAGVRLALEATPFSHLRTTHEAVDVVTGSDSPSAGLLVDIWHTYKAGLSHDELYKVVPIDRVVHVEIDDGTDERRTGLAAVFDDSTNYRKYCGEGAFDTATFIRRTLDAGYTGMWGVEIISEEHRRTPVEEGLIKARATALASFEAAARLS</sequence>
<dbReference type="InterPro" id="IPR013022">
    <property type="entry name" value="Xyl_isomerase-like_TIM-brl"/>
</dbReference>
<organism evidence="2 3">
    <name type="scientific">Rhodococcus koreensis</name>
    <dbReference type="NCBI Taxonomy" id="99653"/>
    <lineage>
        <taxon>Bacteria</taxon>
        <taxon>Bacillati</taxon>
        <taxon>Actinomycetota</taxon>
        <taxon>Actinomycetes</taxon>
        <taxon>Mycobacteriales</taxon>
        <taxon>Nocardiaceae</taxon>
        <taxon>Rhodococcus</taxon>
    </lineage>
</organism>
<dbReference type="SUPFAM" id="SSF51658">
    <property type="entry name" value="Xylose isomerase-like"/>
    <property type="match status" value="1"/>
</dbReference>
<keyword evidence="2" id="KW-0413">Isomerase</keyword>
<dbReference type="Gene3D" id="3.20.20.150">
    <property type="entry name" value="Divalent-metal-dependent TIM barrel enzymes"/>
    <property type="match status" value="1"/>
</dbReference>
<dbReference type="InterPro" id="IPR050312">
    <property type="entry name" value="IolE/XylAMocC-like"/>
</dbReference>